<dbReference type="SMART" id="SM00869">
    <property type="entry name" value="Autotransporter"/>
    <property type="match status" value="1"/>
</dbReference>
<dbReference type="SUPFAM" id="SSF103515">
    <property type="entry name" value="Autotransporter"/>
    <property type="match status" value="1"/>
</dbReference>
<dbReference type="Gene3D" id="2.40.128.130">
    <property type="entry name" value="Autotransporter beta-domain"/>
    <property type="match status" value="1"/>
</dbReference>
<dbReference type="OrthoDB" id="5318987at2"/>
<proteinExistence type="predicted"/>
<evidence type="ECO:0000259" key="2">
    <source>
        <dbReference type="PROSITE" id="PS51208"/>
    </source>
</evidence>
<accession>E1QLD4</accession>
<dbReference type="eggNOG" id="COG4625">
    <property type="taxonomic scope" value="Bacteria"/>
</dbReference>
<reference evidence="3 4" key="1">
    <citation type="journal article" date="2010" name="Stand. Genomic Sci.">
        <title>Complete genome sequence of Desulfarculus baarsii type strain (2st14).</title>
        <authorList>
            <person name="Sun H."/>
            <person name="Spring S."/>
            <person name="Lapidus A."/>
            <person name="Davenport K."/>
            <person name="Del Rio T.G."/>
            <person name="Tice H."/>
            <person name="Nolan M."/>
            <person name="Copeland A."/>
            <person name="Cheng J.F."/>
            <person name="Lucas S."/>
            <person name="Tapia R."/>
            <person name="Goodwin L."/>
            <person name="Pitluck S."/>
            <person name="Ivanova N."/>
            <person name="Pagani I."/>
            <person name="Mavromatis K."/>
            <person name="Ovchinnikova G."/>
            <person name="Pati A."/>
            <person name="Chen A."/>
            <person name="Palaniappan K."/>
            <person name="Hauser L."/>
            <person name="Chang Y.J."/>
            <person name="Jeffries C.D."/>
            <person name="Detter J.C."/>
            <person name="Han C."/>
            <person name="Rohde M."/>
            <person name="Brambilla E."/>
            <person name="Goker M."/>
            <person name="Woyke T."/>
            <person name="Bristow J."/>
            <person name="Eisen J.A."/>
            <person name="Markowitz V."/>
            <person name="Hugenholtz P."/>
            <person name="Kyrpides N.C."/>
            <person name="Klenk H.P."/>
            <person name="Land M."/>
        </authorList>
    </citation>
    <scope>NUCLEOTIDE SEQUENCE [LARGE SCALE GENOMIC DNA]</scope>
    <source>
        <strain evidence="4">ATCC 33931 / DSM 2075 / LMG 7858 / VKM B-1802 / 2st14</strain>
    </source>
</reference>
<dbReference type="Pfam" id="PF03797">
    <property type="entry name" value="Autotransporter"/>
    <property type="match status" value="1"/>
</dbReference>
<dbReference type="AlphaFoldDB" id="E1QLD4"/>
<evidence type="ECO:0000313" key="3">
    <source>
        <dbReference type="EMBL" id="ADK86369.1"/>
    </source>
</evidence>
<feature type="chain" id="PRO_5003150199" evidence="1">
    <location>
        <begin position="42"/>
        <end position="1082"/>
    </location>
</feature>
<feature type="signal peptide" evidence="1">
    <location>
        <begin position="1"/>
        <end position="41"/>
    </location>
</feature>
<organism evidence="3 4">
    <name type="scientific">Desulfarculus baarsii (strain ATCC 33931 / DSM 2075 / LMG 7858 / VKM B-1802 / 2st14)</name>
    <dbReference type="NCBI Taxonomy" id="644282"/>
    <lineage>
        <taxon>Bacteria</taxon>
        <taxon>Pseudomonadati</taxon>
        <taxon>Thermodesulfobacteriota</taxon>
        <taxon>Desulfarculia</taxon>
        <taxon>Desulfarculales</taxon>
        <taxon>Desulfarculaceae</taxon>
        <taxon>Desulfarculus</taxon>
    </lineage>
</organism>
<keyword evidence="1" id="KW-0732">Signal</keyword>
<dbReference type="PROSITE" id="PS51257">
    <property type="entry name" value="PROKAR_LIPOPROTEIN"/>
    <property type="match status" value="1"/>
</dbReference>
<dbReference type="HOGENOM" id="CLU_259749_0_0_7"/>
<dbReference type="PROSITE" id="PS51208">
    <property type="entry name" value="AUTOTRANSPORTER"/>
    <property type="match status" value="1"/>
</dbReference>
<dbReference type="NCBIfam" id="TIGR01414">
    <property type="entry name" value="autotrans_barl"/>
    <property type="match status" value="1"/>
</dbReference>
<dbReference type="GO" id="GO:0019867">
    <property type="term" value="C:outer membrane"/>
    <property type="evidence" value="ECO:0007669"/>
    <property type="project" value="InterPro"/>
</dbReference>
<dbReference type="InterPro" id="IPR005546">
    <property type="entry name" value="Autotransporte_beta"/>
</dbReference>
<dbReference type="InterPro" id="IPR036709">
    <property type="entry name" value="Autotransporte_beta_dom_sf"/>
</dbReference>
<evidence type="ECO:0000256" key="1">
    <source>
        <dbReference type="SAM" id="SignalP"/>
    </source>
</evidence>
<sequence length="1082" mass="110777">MLCRVSASLFPARTRAWSAPTLAAVCLLAALGLACAAPAWAATASNAGAIVGDWLGTADDDDYTNESTGSISGDANMAQGGSDEFTNAGSINGSIFMSSDGHNTVTNSGTVNAAIYGNANTDAGASSGHNTITITNSGTADSLLGSLNTGAGSSGGENTIYNYGTVHSDIIGSDNFGENTSGGQNIIFNYGSAANVFGSSNTGANTSGGDNVIFNADAASVSGDIIGSENTGGNASGGDNTIVNSGTVSQYIRGSNNTGAGSSGGDNTIYNYGSAMSLHGSSNAGENSQGGENTIYNYGSTGSISGSYSSGIGASGGSNIIYNHGSVSYEVFGSRNTGDNASGGGNYIYNYGTIGQYLHASQNYWDNSSGGENLVYNYGTITSNLYGCWNRGAGSSGGGNILYNYGSVGGNLIGSYNRGAGSSGGGNILYNYGSVTGDIYGSRDYGAGSSSTGNFIYNYGSVGGGIYAGNGDDTVYIDGGSVGGVVDGQDGDDSLILLNIAGVVSSSKYINFENFGMSTSRDLTLAGNWSFNMGMSINGGRTTISDNVFASLATVNGGVLDVAGTLSTGLLHIGGNGYLMGSGRINGNVVNGGYISPGNSIGALYIDGDLTMTADSVLLAELAADGSGDVINVSGALTMQGGQVAAYLERGLYVDGSEWTLINAGSVSGQMAGLNLLTPSNVIGLTAQTTSDGLLATVNRTPYASFGVTANQRAVGAALDSIVPHAASRGDAMAALLTSVDFDYDQQQISGLLAAANPEMYDGLSWAALAGARRFDAAMQNRADWGRVAQRLGAPLEATTQQHAGGQWSLWTRAVGGWDRRSAENGYLGYQADSGGVVLGADGQLLPWLRLGLAFGGDETKVNFSQQGDNGDQKSMRGGLYAAADLGEFYLNGAVSYATFDNDANRSVIFAGQGATAQSSYDGQAWLASLGGGWDQKLAAWLLGPMARLDYLSLSEESFSERNAGLMSLNVGDRNVDYWSSALGLRAASRYNLDGWALLPRAELAWRHLFKDDRREVSASFPGYGGNSFTVHGLEQAQDSLELQVGLNAAIGGQANVFLQYGLGFGQDQSAQELALGFNWLF</sequence>
<dbReference type="KEGG" id="dbr:Deba_3016"/>
<name>E1QLD4_DESB2</name>
<feature type="domain" description="Autotransporter" evidence="2">
    <location>
        <begin position="803"/>
        <end position="1082"/>
    </location>
</feature>
<keyword evidence="4" id="KW-1185">Reference proteome</keyword>
<dbReference type="EMBL" id="CP002085">
    <property type="protein sequence ID" value="ADK86369.1"/>
    <property type="molecule type" value="Genomic_DNA"/>
</dbReference>
<protein>
    <submittedName>
        <fullName evidence="3">Outer membrane autotransporter barrel domain protein</fullName>
    </submittedName>
</protein>
<dbReference type="Proteomes" id="UP000009047">
    <property type="component" value="Chromosome"/>
</dbReference>
<dbReference type="STRING" id="644282.Deba_3016"/>
<dbReference type="RefSeq" id="WP_013259806.1">
    <property type="nucleotide sequence ID" value="NC_014365.1"/>
</dbReference>
<dbReference type="InterPro" id="IPR006315">
    <property type="entry name" value="OM_autotransptr_brl_dom"/>
</dbReference>
<gene>
    <name evidence="3" type="ordered locus">Deba_3016</name>
</gene>
<evidence type="ECO:0000313" key="4">
    <source>
        <dbReference type="Proteomes" id="UP000009047"/>
    </source>
</evidence>